<organism evidence="2 3">
    <name type="scientific">Goodea atripinnis</name>
    <dbReference type="NCBI Taxonomy" id="208336"/>
    <lineage>
        <taxon>Eukaryota</taxon>
        <taxon>Metazoa</taxon>
        <taxon>Chordata</taxon>
        <taxon>Craniata</taxon>
        <taxon>Vertebrata</taxon>
        <taxon>Euteleostomi</taxon>
        <taxon>Actinopterygii</taxon>
        <taxon>Neopterygii</taxon>
        <taxon>Teleostei</taxon>
        <taxon>Neoteleostei</taxon>
        <taxon>Acanthomorphata</taxon>
        <taxon>Ovalentaria</taxon>
        <taxon>Atherinomorphae</taxon>
        <taxon>Cyprinodontiformes</taxon>
        <taxon>Goodeidae</taxon>
        <taxon>Goodea</taxon>
    </lineage>
</organism>
<gene>
    <name evidence="2" type="ORF">GOODEAATRI_012904</name>
</gene>
<accession>A0ABV0PNF1</accession>
<sequence length="107" mass="11567">MERWSGRLGPLGTATSRSTSSTCGHETGFVTTKARVWMQAAEKSFLSGVTELILRHAGRSSVLWLKLIHCSSASNFVGLGSLAENVSPATQSLTNRRRRIAGALQHK</sequence>
<evidence type="ECO:0000313" key="2">
    <source>
        <dbReference type="EMBL" id="MEQ2184928.1"/>
    </source>
</evidence>
<name>A0ABV0PNF1_9TELE</name>
<keyword evidence="3" id="KW-1185">Reference proteome</keyword>
<dbReference type="EMBL" id="JAHRIO010080808">
    <property type="protein sequence ID" value="MEQ2184928.1"/>
    <property type="molecule type" value="Genomic_DNA"/>
</dbReference>
<evidence type="ECO:0000313" key="3">
    <source>
        <dbReference type="Proteomes" id="UP001476798"/>
    </source>
</evidence>
<feature type="compositionally biased region" description="Polar residues" evidence="1">
    <location>
        <begin position="13"/>
        <end position="24"/>
    </location>
</feature>
<dbReference type="Proteomes" id="UP001476798">
    <property type="component" value="Unassembled WGS sequence"/>
</dbReference>
<protein>
    <submittedName>
        <fullName evidence="2">Uncharacterized protein</fullName>
    </submittedName>
</protein>
<comment type="caution">
    <text evidence="2">The sequence shown here is derived from an EMBL/GenBank/DDBJ whole genome shotgun (WGS) entry which is preliminary data.</text>
</comment>
<evidence type="ECO:0000256" key="1">
    <source>
        <dbReference type="SAM" id="MobiDB-lite"/>
    </source>
</evidence>
<proteinExistence type="predicted"/>
<reference evidence="2 3" key="1">
    <citation type="submission" date="2021-06" db="EMBL/GenBank/DDBJ databases">
        <authorList>
            <person name="Palmer J.M."/>
        </authorList>
    </citation>
    <scope>NUCLEOTIDE SEQUENCE [LARGE SCALE GENOMIC DNA]</scope>
    <source>
        <strain evidence="2 3">GA_2019</strain>
        <tissue evidence="2">Muscle</tissue>
    </source>
</reference>
<feature type="region of interest" description="Disordered" evidence="1">
    <location>
        <begin position="1"/>
        <end position="25"/>
    </location>
</feature>